<keyword evidence="1" id="KW-1133">Transmembrane helix</keyword>
<dbReference type="OrthoDB" id="10035433at2759"/>
<keyword evidence="3" id="KW-1185">Reference proteome</keyword>
<evidence type="ECO:0000256" key="1">
    <source>
        <dbReference type="SAM" id="Phobius"/>
    </source>
</evidence>
<protein>
    <submittedName>
        <fullName evidence="2">CLUMA_CG004913, isoform A</fullName>
    </submittedName>
</protein>
<dbReference type="AlphaFoldDB" id="A0A1J1HXI5"/>
<reference evidence="2 3" key="1">
    <citation type="submission" date="2015-04" db="EMBL/GenBank/DDBJ databases">
        <authorList>
            <person name="Syromyatnikov M.Y."/>
            <person name="Popov V.N."/>
        </authorList>
    </citation>
    <scope>NUCLEOTIDE SEQUENCE [LARGE SCALE GENOMIC DNA]</scope>
</reference>
<sequence>MSSCNIIYVLSLLALNLIVSVAKINEPNSIKWNQNVTDEIKLNENIFSEGNTVTVATKSRIIGRKGAIPDMIPELSTSSRESLTNNTTPALVNFNSSTTVTSTEKNVKISSTTTTKKVKVVPTKTTSKTTTTQKPTKAPAKKPLITFSADDNSQILESEKNINYNLTSTKLDYSIPKVSQDIDRTIIDDEKKTRKSYAIFLGIALAIPLLLTLIHVMYKKIKNWIENRHYQRVDFLVDGMYIS</sequence>
<keyword evidence="1" id="KW-0812">Transmembrane</keyword>
<feature type="transmembrane region" description="Helical" evidence="1">
    <location>
        <begin position="197"/>
        <end position="218"/>
    </location>
</feature>
<dbReference type="STRING" id="568069.A0A1J1HXI5"/>
<organism evidence="2 3">
    <name type="scientific">Clunio marinus</name>
    <dbReference type="NCBI Taxonomy" id="568069"/>
    <lineage>
        <taxon>Eukaryota</taxon>
        <taxon>Metazoa</taxon>
        <taxon>Ecdysozoa</taxon>
        <taxon>Arthropoda</taxon>
        <taxon>Hexapoda</taxon>
        <taxon>Insecta</taxon>
        <taxon>Pterygota</taxon>
        <taxon>Neoptera</taxon>
        <taxon>Endopterygota</taxon>
        <taxon>Diptera</taxon>
        <taxon>Nematocera</taxon>
        <taxon>Chironomoidea</taxon>
        <taxon>Chironomidae</taxon>
        <taxon>Clunio</taxon>
    </lineage>
</organism>
<feature type="transmembrane region" description="Helical" evidence="1">
    <location>
        <begin position="6"/>
        <end position="24"/>
    </location>
</feature>
<dbReference type="Proteomes" id="UP000183832">
    <property type="component" value="Unassembled WGS sequence"/>
</dbReference>
<keyword evidence="1" id="KW-0472">Membrane</keyword>
<gene>
    <name evidence="2" type="ORF">CLUMA_CG004913</name>
</gene>
<proteinExistence type="predicted"/>
<accession>A0A1J1HXI5</accession>
<dbReference type="EMBL" id="CVRI01000020">
    <property type="protein sequence ID" value="CRK91230.1"/>
    <property type="molecule type" value="Genomic_DNA"/>
</dbReference>
<evidence type="ECO:0000313" key="3">
    <source>
        <dbReference type="Proteomes" id="UP000183832"/>
    </source>
</evidence>
<evidence type="ECO:0000313" key="2">
    <source>
        <dbReference type="EMBL" id="CRK91230.1"/>
    </source>
</evidence>
<name>A0A1J1HXI5_9DIPT</name>